<keyword evidence="9" id="KW-0325">Glycoprotein</keyword>
<dbReference type="PANTHER" id="PTHR10082">
    <property type="entry name" value="INTEGRIN BETA SUBUNIT"/>
    <property type="match status" value="1"/>
</dbReference>
<evidence type="ECO:0000256" key="1">
    <source>
        <dbReference type="ARBA" id="ARBA00004479"/>
    </source>
</evidence>
<accession>A0A0C2J525</accession>
<dbReference type="GO" id="GO:0005178">
    <property type="term" value="F:integrin binding"/>
    <property type="evidence" value="ECO:0007669"/>
    <property type="project" value="TreeGrafter"/>
</dbReference>
<dbReference type="SMART" id="SM00187">
    <property type="entry name" value="INB"/>
    <property type="match status" value="1"/>
</dbReference>
<dbReference type="GO" id="GO:0008305">
    <property type="term" value="C:integrin complex"/>
    <property type="evidence" value="ECO:0007669"/>
    <property type="project" value="TreeGrafter"/>
</dbReference>
<evidence type="ECO:0000313" key="12">
    <source>
        <dbReference type="EMBL" id="KII64188.1"/>
    </source>
</evidence>
<dbReference type="GO" id="GO:0098609">
    <property type="term" value="P:cell-cell adhesion"/>
    <property type="evidence" value="ECO:0007669"/>
    <property type="project" value="TreeGrafter"/>
</dbReference>
<evidence type="ECO:0000256" key="5">
    <source>
        <dbReference type="ARBA" id="ARBA00022737"/>
    </source>
</evidence>
<evidence type="ECO:0000256" key="2">
    <source>
        <dbReference type="ARBA" id="ARBA00007449"/>
    </source>
</evidence>
<keyword evidence="8" id="KW-1015">Disulfide bond</keyword>
<dbReference type="GO" id="GO:0033627">
    <property type="term" value="P:cell adhesion mediated by integrin"/>
    <property type="evidence" value="ECO:0007669"/>
    <property type="project" value="TreeGrafter"/>
</dbReference>
<evidence type="ECO:0000256" key="7">
    <source>
        <dbReference type="ARBA" id="ARBA00023136"/>
    </source>
</evidence>
<dbReference type="Pfam" id="PF07974">
    <property type="entry name" value="EGF_2"/>
    <property type="match status" value="1"/>
</dbReference>
<dbReference type="InterPro" id="IPR002369">
    <property type="entry name" value="Integrin_bsu_VWA"/>
</dbReference>
<evidence type="ECO:0000256" key="3">
    <source>
        <dbReference type="ARBA" id="ARBA00022692"/>
    </source>
</evidence>
<keyword evidence="3 10" id="KW-0812">Transmembrane</keyword>
<comment type="subcellular location">
    <subcellularLocation>
        <location evidence="1">Membrane</location>
        <topology evidence="1">Single-pass type I membrane protein</topology>
    </subcellularLocation>
</comment>
<dbReference type="InterPro" id="IPR057243">
    <property type="entry name" value="Integrin_I-EGF_CS"/>
</dbReference>
<keyword evidence="7 10" id="KW-0472">Membrane</keyword>
<reference evidence="12 13" key="1">
    <citation type="journal article" date="2014" name="Genome Biol. Evol.">
        <title>The genome of the myxosporean Thelohanellus kitauei shows adaptations to nutrient acquisition within its fish host.</title>
        <authorList>
            <person name="Yang Y."/>
            <person name="Xiong J."/>
            <person name="Zhou Z."/>
            <person name="Huo F."/>
            <person name="Miao W."/>
            <person name="Ran C."/>
            <person name="Liu Y."/>
            <person name="Zhang J."/>
            <person name="Feng J."/>
            <person name="Wang M."/>
            <person name="Wang M."/>
            <person name="Wang L."/>
            <person name="Yao B."/>
        </authorList>
    </citation>
    <scope>NUCLEOTIDE SEQUENCE [LARGE SCALE GENOMIC DNA]</scope>
    <source>
        <strain evidence="12">Wuqing</strain>
    </source>
</reference>
<dbReference type="GO" id="GO:0007229">
    <property type="term" value="P:integrin-mediated signaling pathway"/>
    <property type="evidence" value="ECO:0007669"/>
    <property type="project" value="UniProtKB-KW"/>
</dbReference>
<evidence type="ECO:0000256" key="6">
    <source>
        <dbReference type="ARBA" id="ARBA00023037"/>
    </source>
</evidence>
<name>A0A0C2J525_THEKT</name>
<dbReference type="InterPro" id="IPR013111">
    <property type="entry name" value="EGF_extracell"/>
</dbReference>
<evidence type="ECO:0000256" key="4">
    <source>
        <dbReference type="ARBA" id="ARBA00022729"/>
    </source>
</evidence>
<proteinExistence type="inferred from homology"/>
<evidence type="ECO:0000259" key="11">
    <source>
        <dbReference type="SMART" id="SM00187"/>
    </source>
</evidence>
<dbReference type="OrthoDB" id="410592at2759"/>
<keyword evidence="13" id="KW-1185">Reference proteome</keyword>
<keyword evidence="10" id="KW-1133">Transmembrane helix</keyword>
<dbReference type="GO" id="GO:0009986">
    <property type="term" value="C:cell surface"/>
    <property type="evidence" value="ECO:0007669"/>
    <property type="project" value="TreeGrafter"/>
</dbReference>
<dbReference type="GO" id="GO:0007160">
    <property type="term" value="P:cell-matrix adhesion"/>
    <property type="evidence" value="ECO:0007669"/>
    <property type="project" value="TreeGrafter"/>
</dbReference>
<organism evidence="12 13">
    <name type="scientific">Thelohanellus kitauei</name>
    <name type="common">Myxosporean</name>
    <dbReference type="NCBI Taxonomy" id="669202"/>
    <lineage>
        <taxon>Eukaryota</taxon>
        <taxon>Metazoa</taxon>
        <taxon>Cnidaria</taxon>
        <taxon>Myxozoa</taxon>
        <taxon>Myxosporea</taxon>
        <taxon>Bivalvulida</taxon>
        <taxon>Platysporina</taxon>
        <taxon>Myxobolidae</taxon>
        <taxon>Thelohanellus</taxon>
    </lineage>
</organism>
<keyword evidence="6 12" id="KW-0401">Integrin</keyword>
<evidence type="ECO:0000256" key="8">
    <source>
        <dbReference type="ARBA" id="ARBA00023157"/>
    </source>
</evidence>
<feature type="transmembrane region" description="Helical" evidence="10">
    <location>
        <begin position="574"/>
        <end position="599"/>
    </location>
</feature>
<evidence type="ECO:0000256" key="10">
    <source>
        <dbReference type="SAM" id="Phobius"/>
    </source>
</evidence>
<dbReference type="GO" id="GO:0016477">
    <property type="term" value="P:cell migration"/>
    <property type="evidence" value="ECO:0007669"/>
    <property type="project" value="TreeGrafter"/>
</dbReference>
<dbReference type="Gene3D" id="3.40.50.410">
    <property type="entry name" value="von Willebrand factor, type A domain"/>
    <property type="match status" value="1"/>
</dbReference>
<feature type="domain" description="Integrin beta subunit VWA" evidence="11">
    <location>
        <begin position="32"/>
        <end position="328"/>
    </location>
</feature>
<sequence length="639" mass="73146">MLQEKNRGVILPSLIENLSPKWKNIDKPASPRSELYLFNQVAQEELLLLTVMAITKYSQIQRRLLFDPPEDDFYVFENVKSITLDTKSIKEIFPWYDDFILDQAEPVLDAMAQASECNSIGWDDGEDVMRLMIVITSSYSKRAGHGDMMGLFKPNDGKCKMGSSKILKTLDSDYIHPHILGESLSKNNIRVLFLTLNQTQNHYTVLSESFSHQIVGIKVVSNQNAHKFTDIIVEAVKQAQQVRPIKFNIDFLKTTYKVKHTITCPSTNMEDNDSLECSNVGWNQVAKLSLKMNLSASSYPHRNIQSYVKVNGFSQIFFQIYYLLICFCNHVTKPGELCNDIGYKVCGKCHCDLDLSNFSKRKIKMRIYDEDVECKNNQECGDYGKCVCGKCQCIHSPENFYGKGCKCSDLTCPYTLNGMCNGKGKCKCGICYCEEGYTGDDCSELVRFVPEEVSVSAECVNASPILSELIANMCEYNLIFNLVPTIRCSDIEKCMENVFSSKTHLGCNISVTVVEKFDEPLFFLRPICQTIHQNCMREYMLHINEQGSKIDLISLKKLNPLKDCVKGYNFKKTIFLSVGITSAVTLVFMVIMNSSYYFYKKWQEQQRIEKKKWSRWARVLNFFMQNMLDRSDESSQISN</sequence>
<dbReference type="Gene3D" id="2.170.300.10">
    <property type="entry name" value="Tie2 ligand-binding domain superfamily"/>
    <property type="match status" value="1"/>
</dbReference>
<comment type="similarity">
    <text evidence="2">Belongs to the integrin beta chain family.</text>
</comment>
<dbReference type="InterPro" id="IPR015812">
    <property type="entry name" value="Integrin_bsu"/>
</dbReference>
<dbReference type="PROSITE" id="PS00243">
    <property type="entry name" value="I_EGF_1"/>
    <property type="match status" value="1"/>
</dbReference>
<dbReference type="Pfam" id="PF00362">
    <property type="entry name" value="Integrin_beta"/>
    <property type="match status" value="1"/>
</dbReference>
<evidence type="ECO:0000256" key="9">
    <source>
        <dbReference type="ARBA" id="ARBA00023180"/>
    </source>
</evidence>
<dbReference type="GO" id="GO:0005925">
    <property type="term" value="C:focal adhesion"/>
    <property type="evidence" value="ECO:0007669"/>
    <property type="project" value="TreeGrafter"/>
</dbReference>
<comment type="caution">
    <text evidence="12">The sequence shown here is derived from an EMBL/GenBank/DDBJ whole genome shotgun (WGS) entry which is preliminary data.</text>
</comment>
<dbReference type="OMA" id="QASECNS"/>
<dbReference type="InterPro" id="IPR036465">
    <property type="entry name" value="vWFA_dom_sf"/>
</dbReference>
<dbReference type="PANTHER" id="PTHR10082:SF60">
    <property type="entry name" value="INTEGRIN BETA-PS"/>
    <property type="match status" value="1"/>
</dbReference>
<evidence type="ECO:0000313" key="13">
    <source>
        <dbReference type="Proteomes" id="UP000031668"/>
    </source>
</evidence>
<gene>
    <name evidence="12" type="ORF">RF11_03244</name>
</gene>
<dbReference type="SUPFAM" id="SSF53300">
    <property type="entry name" value="vWA-like"/>
    <property type="match status" value="1"/>
</dbReference>
<dbReference type="EMBL" id="JWZT01004411">
    <property type="protein sequence ID" value="KII64188.1"/>
    <property type="molecule type" value="Genomic_DNA"/>
</dbReference>
<dbReference type="Proteomes" id="UP000031668">
    <property type="component" value="Unassembled WGS sequence"/>
</dbReference>
<protein>
    <submittedName>
        <fullName evidence="12">Integrin beta-5</fullName>
    </submittedName>
</protein>
<keyword evidence="4" id="KW-0732">Signal</keyword>
<keyword evidence="5" id="KW-0677">Repeat</keyword>
<dbReference type="AlphaFoldDB" id="A0A0C2J525"/>